<keyword evidence="3" id="KW-1185">Reference proteome</keyword>
<feature type="region of interest" description="Disordered" evidence="1">
    <location>
        <begin position="129"/>
        <end position="203"/>
    </location>
</feature>
<dbReference type="GeneID" id="300576221"/>
<protein>
    <submittedName>
        <fullName evidence="2">Uncharacterized protein</fullName>
    </submittedName>
</protein>
<evidence type="ECO:0000313" key="3">
    <source>
        <dbReference type="Proteomes" id="UP001642720"/>
    </source>
</evidence>
<dbReference type="EMBL" id="PPTA01000005">
    <property type="protein sequence ID" value="TFB03116.1"/>
    <property type="molecule type" value="Genomic_DNA"/>
</dbReference>
<dbReference type="RefSeq" id="XP_073559317.1">
    <property type="nucleotide sequence ID" value="XM_073701771.1"/>
</dbReference>
<organism evidence="2 3">
    <name type="scientific">Trichoderma ghanense</name>
    <dbReference type="NCBI Taxonomy" id="65468"/>
    <lineage>
        <taxon>Eukaryota</taxon>
        <taxon>Fungi</taxon>
        <taxon>Dikarya</taxon>
        <taxon>Ascomycota</taxon>
        <taxon>Pezizomycotina</taxon>
        <taxon>Sordariomycetes</taxon>
        <taxon>Hypocreomycetidae</taxon>
        <taxon>Hypocreales</taxon>
        <taxon>Hypocreaceae</taxon>
        <taxon>Trichoderma</taxon>
    </lineage>
</organism>
<dbReference type="Proteomes" id="UP001642720">
    <property type="component" value="Unassembled WGS sequence"/>
</dbReference>
<proteinExistence type="predicted"/>
<accession>A0ABY2H5T3</accession>
<comment type="caution">
    <text evidence="2">The sequence shown here is derived from an EMBL/GenBank/DDBJ whole genome shotgun (WGS) entry which is preliminary data.</text>
</comment>
<gene>
    <name evidence="2" type="ORF">CCMA1212_004470</name>
</gene>
<feature type="compositionally biased region" description="Acidic residues" evidence="1">
    <location>
        <begin position="188"/>
        <end position="201"/>
    </location>
</feature>
<reference evidence="2 3" key="1">
    <citation type="submission" date="2018-01" db="EMBL/GenBank/DDBJ databases">
        <title>Genome characterization of the sugarcane-associated fungus Trichoderma ghanense CCMA-1212 and their application in lignocelulose bioconversion.</title>
        <authorList>
            <person name="Steindorff A.S."/>
            <person name="Mendes T.D."/>
            <person name="Vilela E.S.D."/>
            <person name="Rodrigues D.S."/>
            <person name="Formighieri E.F."/>
            <person name="Melo I.S."/>
            <person name="Favaro L.C.L."/>
        </authorList>
    </citation>
    <scope>NUCLEOTIDE SEQUENCE [LARGE SCALE GENOMIC DNA]</scope>
    <source>
        <strain evidence="2 3">CCMA-1212</strain>
    </source>
</reference>
<feature type="compositionally biased region" description="Pro residues" evidence="1">
    <location>
        <begin position="9"/>
        <end position="25"/>
    </location>
</feature>
<evidence type="ECO:0000256" key="1">
    <source>
        <dbReference type="SAM" id="MobiDB-lite"/>
    </source>
</evidence>
<feature type="compositionally biased region" description="Acidic residues" evidence="1">
    <location>
        <begin position="133"/>
        <end position="142"/>
    </location>
</feature>
<sequence>MLAGRSPRPRPPNHPLPRPRQPPPAQKAKLDEERPKSLRLAPGNVRWVDGDLNGNVAGIASIAFVAVSMLEKLSTGNAAAKDVQEVKEVLQHIGGAEAVNAFRKKVQEQVGSFGPEPTEFLHLFDDKPWEANPVDDEAEAEAGESAPGREASLELGSTPVPAETGTAGREREGSAPQEAAAGPVVIPDDPETSDEQLDSSDEPLALKRARAAEKQAVTSKYFGAGGAGGAGGKA</sequence>
<evidence type="ECO:0000313" key="2">
    <source>
        <dbReference type="EMBL" id="TFB03116.1"/>
    </source>
</evidence>
<feature type="region of interest" description="Disordered" evidence="1">
    <location>
        <begin position="1"/>
        <end position="38"/>
    </location>
</feature>
<name>A0ABY2H5T3_9HYPO</name>